<name>A0ABU6UGY1_9FABA</name>
<dbReference type="EMBL" id="JASCZI010121152">
    <property type="protein sequence ID" value="MED6160169.1"/>
    <property type="molecule type" value="Genomic_DNA"/>
</dbReference>
<gene>
    <name evidence="1" type="ORF">PIB30_048837</name>
</gene>
<evidence type="ECO:0000313" key="1">
    <source>
        <dbReference type="EMBL" id="MED6160169.1"/>
    </source>
</evidence>
<organism evidence="1 2">
    <name type="scientific">Stylosanthes scabra</name>
    <dbReference type="NCBI Taxonomy" id="79078"/>
    <lineage>
        <taxon>Eukaryota</taxon>
        <taxon>Viridiplantae</taxon>
        <taxon>Streptophyta</taxon>
        <taxon>Embryophyta</taxon>
        <taxon>Tracheophyta</taxon>
        <taxon>Spermatophyta</taxon>
        <taxon>Magnoliopsida</taxon>
        <taxon>eudicotyledons</taxon>
        <taxon>Gunneridae</taxon>
        <taxon>Pentapetalae</taxon>
        <taxon>rosids</taxon>
        <taxon>fabids</taxon>
        <taxon>Fabales</taxon>
        <taxon>Fabaceae</taxon>
        <taxon>Papilionoideae</taxon>
        <taxon>50 kb inversion clade</taxon>
        <taxon>dalbergioids sensu lato</taxon>
        <taxon>Dalbergieae</taxon>
        <taxon>Pterocarpus clade</taxon>
        <taxon>Stylosanthes</taxon>
    </lineage>
</organism>
<proteinExistence type="predicted"/>
<sequence>FHHNKDVLHQDLICKIHELLERNWWVEIGLIQRTANGVADTMTKKAAAQGLPHAEWLSPWNDILPALRQDSSAP</sequence>
<keyword evidence="2" id="KW-1185">Reference proteome</keyword>
<feature type="non-terminal residue" evidence="1">
    <location>
        <position position="1"/>
    </location>
</feature>
<dbReference type="Proteomes" id="UP001341840">
    <property type="component" value="Unassembled WGS sequence"/>
</dbReference>
<reference evidence="1 2" key="1">
    <citation type="journal article" date="2023" name="Plants (Basel)">
        <title>Bridging the Gap: Combining Genomics and Transcriptomics Approaches to Understand Stylosanthes scabra, an Orphan Legume from the Brazilian Caatinga.</title>
        <authorList>
            <person name="Ferreira-Neto J.R.C."/>
            <person name="da Silva M.D."/>
            <person name="Binneck E."/>
            <person name="de Melo N.F."/>
            <person name="da Silva R.H."/>
            <person name="de Melo A.L.T.M."/>
            <person name="Pandolfi V."/>
            <person name="Bustamante F.O."/>
            <person name="Brasileiro-Vidal A.C."/>
            <person name="Benko-Iseppon A.M."/>
        </authorList>
    </citation>
    <scope>NUCLEOTIDE SEQUENCE [LARGE SCALE GENOMIC DNA]</scope>
    <source>
        <tissue evidence="1">Leaves</tissue>
    </source>
</reference>
<comment type="caution">
    <text evidence="1">The sequence shown here is derived from an EMBL/GenBank/DDBJ whole genome shotgun (WGS) entry which is preliminary data.</text>
</comment>
<evidence type="ECO:0000313" key="2">
    <source>
        <dbReference type="Proteomes" id="UP001341840"/>
    </source>
</evidence>
<accession>A0ABU6UGY1</accession>
<evidence type="ECO:0008006" key="3">
    <source>
        <dbReference type="Google" id="ProtNLM"/>
    </source>
</evidence>
<protein>
    <recommendedName>
        <fullName evidence="3">RNase H type-1 domain-containing protein</fullName>
    </recommendedName>
</protein>